<feature type="domain" description="HTH lacI-type" evidence="5">
    <location>
        <begin position="10"/>
        <end position="64"/>
    </location>
</feature>
<keyword evidence="1" id="KW-0805">Transcription regulation</keyword>
<dbReference type="InterPro" id="IPR028082">
    <property type="entry name" value="Peripla_BP_I"/>
</dbReference>
<dbReference type="InterPro" id="IPR046335">
    <property type="entry name" value="LacI/GalR-like_sensor"/>
</dbReference>
<protein>
    <submittedName>
        <fullName evidence="6">LacI family DNA-binding transcriptional regulator</fullName>
    </submittedName>
</protein>
<dbReference type="PANTHER" id="PTHR30146">
    <property type="entry name" value="LACI-RELATED TRANSCRIPTIONAL REPRESSOR"/>
    <property type="match status" value="1"/>
</dbReference>
<feature type="compositionally biased region" description="Pro residues" evidence="4">
    <location>
        <begin position="342"/>
        <end position="356"/>
    </location>
</feature>
<sequence length="362" mass="38385">MTERGGPRRVRMRDVAVAAGVSASTVANVLSRPDIVAPETRLRVEQAIRRTGFVRSGPARQLRGLPSPIVGSVVLDLANPYFAALNRGVEDRLAEAGCLLLTASTDLRPEKEGQLLDLLQEQAVRGIVIAPIGSDRGALLAASRRGTPVVLVDEPRSGLDLCAAAVDDVLGGRLAAEHLLALGHRRIAYLGATVESGTVTRRRAGVRQAVADAGLDPDDTVVDLRMVLHPPALVDAAAGAVDHLLALRPAPTAVLCLNDTAALGVLRRLHALGRRVPEDVSVVGYDDLPFAALLSPPLTTVRQPTYALGRTAAGLLLDEARPDHTHRQVLFRPELMVRSSTAPPPGEPAADPPPPTARRERR</sequence>
<evidence type="ECO:0000259" key="5">
    <source>
        <dbReference type="PROSITE" id="PS50932"/>
    </source>
</evidence>
<feature type="region of interest" description="Disordered" evidence="4">
    <location>
        <begin position="334"/>
        <end position="362"/>
    </location>
</feature>
<name>A0ABY7ZM88_9ACTN</name>
<dbReference type="Proteomes" id="UP001219605">
    <property type="component" value="Chromosome"/>
</dbReference>
<dbReference type="SUPFAM" id="SSF53822">
    <property type="entry name" value="Periplasmic binding protein-like I"/>
    <property type="match status" value="1"/>
</dbReference>
<dbReference type="PROSITE" id="PS00356">
    <property type="entry name" value="HTH_LACI_1"/>
    <property type="match status" value="1"/>
</dbReference>
<dbReference type="EMBL" id="CP118615">
    <property type="protein sequence ID" value="WDZ83613.1"/>
    <property type="molecule type" value="Genomic_DNA"/>
</dbReference>
<dbReference type="Pfam" id="PF00356">
    <property type="entry name" value="LacI"/>
    <property type="match status" value="1"/>
</dbReference>
<accession>A0ABY7ZM88</accession>
<keyword evidence="7" id="KW-1185">Reference proteome</keyword>
<evidence type="ECO:0000256" key="4">
    <source>
        <dbReference type="SAM" id="MobiDB-lite"/>
    </source>
</evidence>
<reference evidence="6 7" key="1">
    <citation type="submission" date="2023-02" db="EMBL/GenBank/DDBJ databases">
        <authorList>
            <person name="Mo P."/>
        </authorList>
    </citation>
    <scope>NUCLEOTIDE SEQUENCE [LARGE SCALE GENOMIC DNA]</scope>
    <source>
        <strain evidence="6 7">HUAS 3</strain>
    </source>
</reference>
<dbReference type="SMART" id="SM00354">
    <property type="entry name" value="HTH_LACI"/>
    <property type="match status" value="1"/>
</dbReference>
<keyword evidence="2 6" id="KW-0238">DNA-binding</keyword>
<dbReference type="PROSITE" id="PS50932">
    <property type="entry name" value="HTH_LACI_2"/>
    <property type="match status" value="1"/>
</dbReference>
<organism evidence="6 7">
    <name type="scientific">Micromonospora cathayae</name>
    <dbReference type="NCBI Taxonomy" id="3028804"/>
    <lineage>
        <taxon>Bacteria</taxon>
        <taxon>Bacillati</taxon>
        <taxon>Actinomycetota</taxon>
        <taxon>Actinomycetes</taxon>
        <taxon>Micromonosporales</taxon>
        <taxon>Micromonosporaceae</taxon>
        <taxon>Micromonospora</taxon>
    </lineage>
</organism>
<dbReference type="Gene3D" id="3.40.50.2300">
    <property type="match status" value="2"/>
</dbReference>
<dbReference type="InterPro" id="IPR010982">
    <property type="entry name" value="Lambda_DNA-bd_dom_sf"/>
</dbReference>
<proteinExistence type="predicted"/>
<keyword evidence="3" id="KW-0804">Transcription</keyword>
<dbReference type="InterPro" id="IPR000843">
    <property type="entry name" value="HTH_LacI"/>
</dbReference>
<dbReference type="Pfam" id="PF13377">
    <property type="entry name" value="Peripla_BP_3"/>
    <property type="match status" value="1"/>
</dbReference>
<dbReference type="PANTHER" id="PTHR30146:SF109">
    <property type="entry name" value="HTH-TYPE TRANSCRIPTIONAL REGULATOR GALS"/>
    <property type="match status" value="1"/>
</dbReference>
<gene>
    <name evidence="6" type="ORF">PVK37_24580</name>
</gene>
<dbReference type="RefSeq" id="WP_275030171.1">
    <property type="nucleotide sequence ID" value="NZ_CP118615.1"/>
</dbReference>
<dbReference type="SUPFAM" id="SSF47413">
    <property type="entry name" value="lambda repressor-like DNA-binding domains"/>
    <property type="match status" value="1"/>
</dbReference>
<dbReference type="CDD" id="cd01392">
    <property type="entry name" value="HTH_LacI"/>
    <property type="match status" value="1"/>
</dbReference>
<evidence type="ECO:0000256" key="3">
    <source>
        <dbReference type="ARBA" id="ARBA00023163"/>
    </source>
</evidence>
<evidence type="ECO:0000313" key="7">
    <source>
        <dbReference type="Proteomes" id="UP001219605"/>
    </source>
</evidence>
<evidence type="ECO:0000313" key="6">
    <source>
        <dbReference type="EMBL" id="WDZ83613.1"/>
    </source>
</evidence>
<evidence type="ECO:0000256" key="1">
    <source>
        <dbReference type="ARBA" id="ARBA00023015"/>
    </source>
</evidence>
<dbReference type="GO" id="GO:0003677">
    <property type="term" value="F:DNA binding"/>
    <property type="evidence" value="ECO:0007669"/>
    <property type="project" value="UniProtKB-KW"/>
</dbReference>
<dbReference type="Gene3D" id="1.10.260.40">
    <property type="entry name" value="lambda repressor-like DNA-binding domains"/>
    <property type="match status" value="1"/>
</dbReference>
<evidence type="ECO:0000256" key="2">
    <source>
        <dbReference type="ARBA" id="ARBA00023125"/>
    </source>
</evidence>